<dbReference type="Pfam" id="PF07669">
    <property type="entry name" value="Eco57I"/>
    <property type="match status" value="1"/>
</dbReference>
<evidence type="ECO:0000256" key="4">
    <source>
        <dbReference type="ARBA" id="ARBA00022691"/>
    </source>
</evidence>
<keyword evidence="7" id="KW-0540">Nuclease</keyword>
<dbReference type="GO" id="GO:0004519">
    <property type="term" value="F:endonuclease activity"/>
    <property type="evidence" value="ECO:0007669"/>
    <property type="project" value="UniProtKB-KW"/>
</dbReference>
<keyword evidence="3" id="KW-0808">Transferase</keyword>
<feature type="domain" description="Type II methyltransferase M.TaqI-like" evidence="6">
    <location>
        <begin position="366"/>
        <end position="590"/>
    </location>
</feature>
<dbReference type="OrthoDB" id="32195at2"/>
<dbReference type="Gene3D" id="3.40.50.150">
    <property type="entry name" value="Vaccinia Virus protein VP39"/>
    <property type="match status" value="1"/>
</dbReference>
<keyword evidence="7" id="KW-0378">Hydrolase</keyword>
<evidence type="ECO:0000313" key="7">
    <source>
        <dbReference type="EMBL" id="AZR71954.1"/>
    </source>
</evidence>
<keyword evidence="4" id="KW-0949">S-adenosyl-L-methionine</keyword>
<dbReference type="REBASE" id="292410">
    <property type="entry name" value="Afe22613ORF150P"/>
</dbReference>
<dbReference type="SUPFAM" id="SSF53335">
    <property type="entry name" value="S-adenosyl-L-methionine-dependent methyltransferases"/>
    <property type="match status" value="1"/>
</dbReference>
<organism evidence="7 8">
    <name type="scientific">Anoxybacter fermentans</name>
    <dbReference type="NCBI Taxonomy" id="1323375"/>
    <lineage>
        <taxon>Bacteria</taxon>
        <taxon>Bacillati</taxon>
        <taxon>Bacillota</taxon>
        <taxon>Clostridia</taxon>
        <taxon>Halanaerobiales</taxon>
        <taxon>Anoxybacter</taxon>
    </lineage>
</organism>
<evidence type="ECO:0000256" key="1">
    <source>
        <dbReference type="ARBA" id="ARBA00011900"/>
    </source>
</evidence>
<dbReference type="GO" id="GO:0032259">
    <property type="term" value="P:methylation"/>
    <property type="evidence" value="ECO:0007669"/>
    <property type="project" value="UniProtKB-KW"/>
</dbReference>
<dbReference type="PRINTS" id="PR00507">
    <property type="entry name" value="N12N6MTFRASE"/>
</dbReference>
<dbReference type="GO" id="GO:0009007">
    <property type="term" value="F:site-specific DNA-methyltransferase (adenine-specific) activity"/>
    <property type="evidence" value="ECO:0007669"/>
    <property type="project" value="UniProtKB-EC"/>
</dbReference>
<dbReference type="InterPro" id="IPR011639">
    <property type="entry name" value="MethylTrfase_TaqI-like_dom"/>
</dbReference>
<dbReference type="KEGG" id="aft:BBF96_00150"/>
<dbReference type="NCBIfam" id="NF033452">
    <property type="entry name" value="BREX_1_MTaseX"/>
    <property type="match status" value="1"/>
</dbReference>
<dbReference type="PANTHER" id="PTHR33841">
    <property type="entry name" value="DNA METHYLTRANSFERASE YEEA-RELATED"/>
    <property type="match status" value="1"/>
</dbReference>
<keyword evidence="2" id="KW-0489">Methyltransferase</keyword>
<dbReference type="Proteomes" id="UP000267250">
    <property type="component" value="Chromosome"/>
</dbReference>
<evidence type="ECO:0000256" key="2">
    <source>
        <dbReference type="ARBA" id="ARBA00022603"/>
    </source>
</evidence>
<protein>
    <recommendedName>
        <fullName evidence="1">site-specific DNA-methyltransferase (adenine-specific)</fullName>
        <ecNumber evidence="1">2.1.1.72</ecNumber>
    </recommendedName>
</protein>
<evidence type="ECO:0000313" key="8">
    <source>
        <dbReference type="Proteomes" id="UP000267250"/>
    </source>
</evidence>
<dbReference type="PANTHER" id="PTHR33841:SF1">
    <property type="entry name" value="DNA METHYLTRANSFERASE A"/>
    <property type="match status" value="1"/>
</dbReference>
<evidence type="ECO:0000256" key="5">
    <source>
        <dbReference type="ARBA" id="ARBA00047942"/>
    </source>
</evidence>
<dbReference type="RefSeq" id="WP_127015285.1">
    <property type="nucleotide sequence ID" value="NZ_CP016379.1"/>
</dbReference>
<dbReference type="InterPro" id="IPR047939">
    <property type="entry name" value="BREX_1_PglX"/>
</dbReference>
<keyword evidence="7" id="KW-0255">Endonuclease</keyword>
<dbReference type="EMBL" id="CP016379">
    <property type="protein sequence ID" value="AZR71954.1"/>
    <property type="molecule type" value="Genomic_DNA"/>
</dbReference>
<reference evidence="7 8" key="1">
    <citation type="submission" date="2016-07" db="EMBL/GenBank/DDBJ databases">
        <title>Genome and transcriptome analysis of iron-reducing fermentative bacteria Anoxybacter fermentans.</title>
        <authorList>
            <person name="Zeng X."/>
            <person name="Shao Z."/>
        </authorList>
    </citation>
    <scope>NUCLEOTIDE SEQUENCE [LARGE SCALE GENOMIC DNA]</scope>
    <source>
        <strain evidence="7 8">DY22613</strain>
    </source>
</reference>
<sequence>MNKAAIKNFAIRARRKLIEEVTQKAYEIGITKDDIYDIETFEDGFRVKGRENSRIFKKYEIKQREKLIQNIKEKGFDQVMEEVAYTWFNRFIALRFMEVNNYLPTGVRVLSSIEKGKTEPDIIKEASNVDLEVDREIIYNLQINNKTEELYKYLLIKQCNQLGKIMPSVFEEISDYTELLLPDNLLSKDSVIRDLVESIEEYDWKIELDEEEQKLEEEKGEHGIEIIGWLYQYYISEKKDEVFAGLRKNKKITKENIPAATQLFTPKWIVKYMVENSLGRLWLESHPNEKLKEKWKYYLEEAEQDPEVKKQLEELKNPNLSPEDIKVLDPAMGSGHILVYAFDVLYDIYLSAGYSEREIPTLILEKNLYGLDIDDRAGQLAAFALLMKARSKNRRIFRYRPKLNLCSIQESNDIPREAVDYLVKEDENLRKDVEYLINIFHDAKEYGSILDVKEIDFDSIEKRLEEIRDVETLDLFELRYKEIILEKIPFLIKQGKIMSEKYCVVCTNPPYMGNRGMNNNLSDYLKKCFFDSKHDLYSVFIEKCIKYSCENMYISMITQHSWMFLSKFENIRKKIINNNIILSMVHLGTKAFEEIGGEVVQSTVFVIKKFNIQYYKTTYLKLTNYKNSAEKEKEFFNINNRYVTRNITFNKIPGSPIAYWINENFRNLFVTEKLLGEIEMPVEGIKTGNNNLFLRLWYEVNYNNIYHKIFNKNKSLYKWFPIAKGGDYRKWYGNNEYVVNWYNNGEELINYPNSTVSHKDLFFTDAITWSYICSYKISIRYLGKEYLYNNKGPCCYIRNQKNIFYLMALLNSVVGDTILNILAPTLDYKPGNLKNVPVKIIKDNKILNQIDLITKNCWEISKNDWDSFETSWDFKKHPLLTYKGNAPTVEEAFNNWSDFTEKQFNQLKANEEELNRIFIEIYGLQDELTPEVDDKDITIRKAARERDIKSFISYAVGCMFGRYSLDEEGLIYAGGDFKDYFKFENGEWQIKTKEGWKKSSIDIAGDNVIPIVDDDYFEDDIVNRFVEFVKVVFGEETLEENLDYIAETLGKKSNETSRQAIRRYFLKGFYKDHVKTYKKRPIYWLFDSGKENGFKALIYMHRYDPSTIARVRTDYLHRLQKKYEAEIKHLDILIDSDISKKEEIVARKRKEKIMKQIMECRVYDQIIAHIANQKIEIDLDDGVKVNYAKFQGVEIPQGEGKKPLKANLLAEI</sequence>
<keyword evidence="8" id="KW-1185">Reference proteome</keyword>
<proteinExistence type="predicted"/>
<dbReference type="InterPro" id="IPR029063">
    <property type="entry name" value="SAM-dependent_MTases_sf"/>
</dbReference>
<name>A0A3S9SUJ0_9FIRM</name>
<gene>
    <name evidence="7" type="ORF">BBF96_00150</name>
</gene>
<dbReference type="AlphaFoldDB" id="A0A3S9SUJ0"/>
<evidence type="ECO:0000259" key="6">
    <source>
        <dbReference type="Pfam" id="PF07669"/>
    </source>
</evidence>
<dbReference type="EC" id="2.1.1.72" evidence="1"/>
<accession>A0A3S9SUJ0</accession>
<dbReference type="GO" id="GO:0006304">
    <property type="term" value="P:DNA modification"/>
    <property type="evidence" value="ECO:0007669"/>
    <property type="project" value="InterPro"/>
</dbReference>
<dbReference type="InterPro" id="IPR050953">
    <property type="entry name" value="N4_N6_ade-DNA_methylase"/>
</dbReference>
<evidence type="ECO:0000256" key="3">
    <source>
        <dbReference type="ARBA" id="ARBA00022679"/>
    </source>
</evidence>
<comment type="catalytic activity">
    <reaction evidence="5">
        <text>a 2'-deoxyadenosine in DNA + S-adenosyl-L-methionine = an N(6)-methyl-2'-deoxyadenosine in DNA + S-adenosyl-L-homocysteine + H(+)</text>
        <dbReference type="Rhea" id="RHEA:15197"/>
        <dbReference type="Rhea" id="RHEA-COMP:12418"/>
        <dbReference type="Rhea" id="RHEA-COMP:12419"/>
        <dbReference type="ChEBI" id="CHEBI:15378"/>
        <dbReference type="ChEBI" id="CHEBI:57856"/>
        <dbReference type="ChEBI" id="CHEBI:59789"/>
        <dbReference type="ChEBI" id="CHEBI:90615"/>
        <dbReference type="ChEBI" id="CHEBI:90616"/>
        <dbReference type="EC" id="2.1.1.72"/>
    </reaction>
</comment>